<reference evidence="1 2" key="1">
    <citation type="journal article" date="2019" name="Mol. Ecol. Resour.">
        <title>Improving Illumina assemblies with Hi-C and long reads: an example with the North African dromedary.</title>
        <authorList>
            <person name="Elbers J.P."/>
            <person name="Rogers M.F."/>
            <person name="Perelman P.L."/>
            <person name="Proskuryakova A.A."/>
            <person name="Serdyukova N.A."/>
            <person name="Johnson W.E."/>
            <person name="Horin P."/>
            <person name="Corander J."/>
            <person name="Murphy D."/>
            <person name="Burger P.A."/>
        </authorList>
    </citation>
    <scope>NUCLEOTIDE SEQUENCE [LARGE SCALE GENOMIC DNA]</scope>
    <source>
        <strain evidence="1">Drom800</strain>
        <tissue evidence="1">Blood</tissue>
    </source>
</reference>
<organism evidence="1 2">
    <name type="scientific">Camelus dromedarius</name>
    <name type="common">Dromedary</name>
    <name type="synonym">Arabian camel</name>
    <dbReference type="NCBI Taxonomy" id="9838"/>
    <lineage>
        <taxon>Eukaryota</taxon>
        <taxon>Metazoa</taxon>
        <taxon>Chordata</taxon>
        <taxon>Craniata</taxon>
        <taxon>Vertebrata</taxon>
        <taxon>Euteleostomi</taxon>
        <taxon>Mammalia</taxon>
        <taxon>Eutheria</taxon>
        <taxon>Laurasiatheria</taxon>
        <taxon>Artiodactyla</taxon>
        <taxon>Tylopoda</taxon>
        <taxon>Camelidae</taxon>
        <taxon>Camelus</taxon>
    </lineage>
</organism>
<name>A0A5N4CZY2_CAMDR</name>
<sequence>MTFLWSVEGSWGAAEEGCGWSVEAQLVRGERILATIQTAFIRVQERPGEGLGKRRARNDQAFGAGKIRQQIPKPEIQASKPCETCPVTKGAWPGPLWASLGLLCGWHSCSVGKGAGEAGYRAGSPSSPAEPVARL</sequence>
<comment type="caution">
    <text evidence="1">The sequence shown here is derived from an EMBL/GenBank/DDBJ whole genome shotgun (WGS) entry which is preliminary data.</text>
</comment>
<dbReference type="AlphaFoldDB" id="A0A5N4CZY2"/>
<gene>
    <name evidence="1" type="ORF">Cadr_000020222</name>
</gene>
<evidence type="ECO:0000313" key="2">
    <source>
        <dbReference type="Proteomes" id="UP000299084"/>
    </source>
</evidence>
<dbReference type="Proteomes" id="UP000299084">
    <property type="component" value="Unassembled WGS sequence"/>
</dbReference>
<proteinExistence type="predicted"/>
<evidence type="ECO:0000313" key="1">
    <source>
        <dbReference type="EMBL" id="KAB1264388.1"/>
    </source>
</evidence>
<dbReference type="EMBL" id="JWIN03000017">
    <property type="protein sequence ID" value="KAB1264388.1"/>
    <property type="molecule type" value="Genomic_DNA"/>
</dbReference>
<accession>A0A5N4CZY2</accession>
<protein>
    <submittedName>
        <fullName evidence="1">Uncharacterized protein</fullName>
    </submittedName>
</protein>
<keyword evidence="2" id="KW-1185">Reference proteome</keyword>